<evidence type="ECO:0000259" key="1">
    <source>
        <dbReference type="Pfam" id="PF13403"/>
    </source>
</evidence>
<organism evidence="2 3">
    <name type="scientific">Acetobacter pasteurianus subsp. pasteurianus</name>
    <dbReference type="NCBI Taxonomy" id="481145"/>
    <lineage>
        <taxon>Bacteria</taxon>
        <taxon>Pseudomonadati</taxon>
        <taxon>Pseudomonadota</taxon>
        <taxon>Alphaproteobacteria</taxon>
        <taxon>Acetobacterales</taxon>
        <taxon>Acetobacteraceae</taxon>
        <taxon>Acetobacter</taxon>
    </lineage>
</organism>
<dbReference type="OrthoDB" id="7284755at2"/>
<evidence type="ECO:0000313" key="2">
    <source>
        <dbReference type="EMBL" id="ARW47035.1"/>
    </source>
</evidence>
<dbReference type="SUPFAM" id="SSF51294">
    <property type="entry name" value="Hedgehog/intein (Hint) domain"/>
    <property type="match status" value="1"/>
</dbReference>
<dbReference type="Gene3D" id="2.170.16.10">
    <property type="entry name" value="Hedgehog/Intein (Hint) domain"/>
    <property type="match status" value="1"/>
</dbReference>
<dbReference type="RefSeq" id="WP_087651488.1">
    <property type="nucleotide sequence ID" value="NZ_CP021509.1"/>
</dbReference>
<name>A0A1Y0Y7S7_ACEPA</name>
<dbReference type="Pfam" id="PF13403">
    <property type="entry name" value="Hint_2"/>
    <property type="match status" value="1"/>
</dbReference>
<dbReference type="AlphaFoldDB" id="A0A1Y0Y7S7"/>
<dbReference type="InterPro" id="IPR036844">
    <property type="entry name" value="Hint_dom_sf"/>
</dbReference>
<feature type="domain" description="Hedgehog/Intein (Hint)" evidence="1">
    <location>
        <begin position="149"/>
        <end position="288"/>
    </location>
</feature>
<accession>A0A1Y0Y7S7</accession>
<dbReference type="EMBL" id="CP021509">
    <property type="protein sequence ID" value="ARW47035.1"/>
    <property type="molecule type" value="Genomic_DNA"/>
</dbReference>
<evidence type="ECO:0000313" key="3">
    <source>
        <dbReference type="Proteomes" id="UP000196205"/>
    </source>
</evidence>
<reference evidence="2 3" key="1">
    <citation type="submission" date="2017-05" db="EMBL/GenBank/DDBJ databases">
        <title>Genome sequence of Acetobacter pasteurianus subsp. pasteurianus strain SRCM101342.</title>
        <authorList>
            <person name="Cho S.H."/>
        </authorList>
    </citation>
    <scope>NUCLEOTIDE SEQUENCE [LARGE SCALE GENOMIC DNA]</scope>
    <source>
        <strain evidence="2 3">SRCM101342</strain>
    </source>
</reference>
<dbReference type="Proteomes" id="UP000196205">
    <property type="component" value="Chromosome"/>
</dbReference>
<dbReference type="InterPro" id="IPR028992">
    <property type="entry name" value="Hedgehog/Intein_dom"/>
</dbReference>
<proteinExistence type="predicted"/>
<gene>
    <name evidence="2" type="ORF">S1001342_00677</name>
</gene>
<protein>
    <recommendedName>
        <fullName evidence="1">Hedgehog/Intein (Hint) domain-containing protein</fullName>
    </recommendedName>
</protein>
<sequence length="490" mass="52226">MTISVGSNKTVVLNASSNTKTTIDFTGTGGNLELTNLSPTHKIALSITGSFGSGISNVLTFTNADNISTSSSEITYSSETGKTVITLINNKGRSLGTITASGDIYNLAGNTHHHGHHHHGHHHHHNNTVTVSESLNYISSTNANGEVTVCFLADSMIATPKGAMAVQDLHAGDEVLTYVGGEARTSTLSWAGMAHCTVNPALPDDMAGYPVRILANAIADGVPYKDMLLTAEHCLFFDGAFIPARMLVNGVSVFYDKSITSYTYYHIETPDHAVIMADGMLTESYLDTGNRRSFTQKGNVIQLGGAAKSWQADAAAPLCVERERVEAVFRQISARMGANWAAPATVQNPELRLVTNTGATIWPANCKNDTYNFMLPANTQAVHLASRASRPADVIGPFVDDRRQMGVAVAEINLLSAAKHQAITAHLQAEKPEGWHATDWTDCAWTNGNAALPLPAQHTQGAICMLSVKIRAAGPYLADDTAQDVAAKTA</sequence>